<evidence type="ECO:0000256" key="1">
    <source>
        <dbReference type="SAM" id="Phobius"/>
    </source>
</evidence>
<reference evidence="2 3" key="1">
    <citation type="journal article" date="2020" name="Antonie Van Leeuwenhoek">
        <title>Rhodopirellula heiligendammensis sp. nov., Rhodopirellula pilleata sp. nov., and Rhodopirellula solitaria sp. nov. isolated from natural or artificial marine surfaces in Northern Germany and California, USA, and emended description of the genus Rhodopirellula.</title>
        <authorList>
            <person name="Kallscheuer N."/>
            <person name="Wiegand S."/>
            <person name="Jogler M."/>
            <person name="Boedeker C."/>
            <person name="Peeters S.H."/>
            <person name="Rast P."/>
            <person name="Heuer A."/>
            <person name="Jetten M.S.M."/>
            <person name="Rohde M."/>
            <person name="Jogler C."/>
        </authorList>
    </citation>
    <scope>NUCLEOTIDE SEQUENCE [LARGE SCALE GENOMIC DNA]</scope>
    <source>
        <strain evidence="2 3">Poly21</strain>
    </source>
</reference>
<keyword evidence="1" id="KW-0472">Membrane</keyword>
<name>A0A5C6BC89_9BACT</name>
<gene>
    <name evidence="2" type="ORF">Poly21_54120</name>
</gene>
<dbReference type="AlphaFoldDB" id="A0A5C6BC89"/>
<dbReference type="EMBL" id="SJPU01000006">
    <property type="protein sequence ID" value="TWU09865.1"/>
    <property type="molecule type" value="Genomic_DNA"/>
</dbReference>
<comment type="caution">
    <text evidence="2">The sequence shown here is derived from an EMBL/GenBank/DDBJ whole genome shotgun (WGS) entry which is preliminary data.</text>
</comment>
<evidence type="ECO:0000313" key="3">
    <source>
        <dbReference type="Proteomes" id="UP000319908"/>
    </source>
</evidence>
<sequence>MANPHLSPSRRSETSYLALVIVPLIIVIGLLMFGLVQEWSARRYVNAELATLRAAGQPLDKAALIAELNGPPVQPSDATWEDLNDVIVFLEYKYREAFRLLNPSGELVPAGRDWPAEGLAEDYHREAAPLIERIRELLSSADMPPPPSGAYASRSLYGIPAWNGDDLLFREFAYAYHRGDSELAIELIELYVNFYRRIMGVEKMGPPQELIHRSLESDFWQADDLRRLRKLLNDRVDGEKSWHAVLDRELVELLEDVRMVNEGDEVGSDVLPFGVPSTRVASLLRSYADLEKLQGAGTRQHVQSVSAIDARNNRERGRAAVESLAAVPWSTFDFNTHFRRMEGNAASIATQLMSQRRLLVAIAIKQFQLQAGRWPTSLSELATVGLTSRDWEMVDGIDFGYRVDADGETARVWRFTQPYDGVSPDLFDKGFRFPPLPPSDMVLNKSAIQDAETEIR</sequence>
<dbReference type="OrthoDB" id="246496at2"/>
<evidence type="ECO:0000313" key="2">
    <source>
        <dbReference type="EMBL" id="TWU09865.1"/>
    </source>
</evidence>
<keyword evidence="1" id="KW-1133">Transmembrane helix</keyword>
<accession>A0A5C6BC89</accession>
<proteinExistence type="predicted"/>
<keyword evidence="3" id="KW-1185">Reference proteome</keyword>
<dbReference type="RefSeq" id="WP_146409842.1">
    <property type="nucleotide sequence ID" value="NZ_SJPU01000006.1"/>
</dbReference>
<feature type="transmembrane region" description="Helical" evidence="1">
    <location>
        <begin position="16"/>
        <end position="36"/>
    </location>
</feature>
<dbReference type="Proteomes" id="UP000319908">
    <property type="component" value="Unassembled WGS sequence"/>
</dbReference>
<organism evidence="2 3">
    <name type="scientific">Allorhodopirellula heiligendammensis</name>
    <dbReference type="NCBI Taxonomy" id="2714739"/>
    <lineage>
        <taxon>Bacteria</taxon>
        <taxon>Pseudomonadati</taxon>
        <taxon>Planctomycetota</taxon>
        <taxon>Planctomycetia</taxon>
        <taxon>Pirellulales</taxon>
        <taxon>Pirellulaceae</taxon>
        <taxon>Allorhodopirellula</taxon>
    </lineage>
</organism>
<keyword evidence="1" id="KW-0812">Transmembrane</keyword>
<protein>
    <submittedName>
        <fullName evidence="2">Uncharacterized protein</fullName>
    </submittedName>
</protein>